<feature type="transmembrane region" description="Helical" evidence="6">
    <location>
        <begin position="35"/>
        <end position="56"/>
    </location>
</feature>
<dbReference type="EMBL" id="NMUH01001315">
    <property type="protein sequence ID" value="MQL91208.1"/>
    <property type="molecule type" value="Genomic_DNA"/>
</dbReference>
<dbReference type="PANTHER" id="PTHR20961:SF102">
    <property type="entry name" value="OS05G0391600 PROTEIN"/>
    <property type="match status" value="1"/>
</dbReference>
<evidence type="ECO:0000256" key="2">
    <source>
        <dbReference type="ARBA" id="ARBA00004881"/>
    </source>
</evidence>
<dbReference type="GO" id="GO:0016763">
    <property type="term" value="F:pentosyltransferase activity"/>
    <property type="evidence" value="ECO:0007669"/>
    <property type="project" value="UniProtKB-ARBA"/>
</dbReference>
<dbReference type="Proteomes" id="UP000652761">
    <property type="component" value="Unassembled WGS sequence"/>
</dbReference>
<dbReference type="Pfam" id="PF04577">
    <property type="entry name" value="Glyco_transf_61"/>
    <property type="match status" value="1"/>
</dbReference>
<gene>
    <name evidence="8" type="ORF">Taro_023818</name>
</gene>
<keyword evidence="3" id="KW-0328">Glycosyltransferase</keyword>
<evidence type="ECO:0000313" key="8">
    <source>
        <dbReference type="EMBL" id="MQL91208.1"/>
    </source>
</evidence>
<dbReference type="AlphaFoldDB" id="A0A843V555"/>
<comment type="subcellular location">
    <subcellularLocation>
        <location evidence="1">Golgi apparatus membrane</location>
        <topology evidence="1">Single-pass type II membrane protein</topology>
    </subcellularLocation>
</comment>
<comment type="caution">
    <text evidence="8">The sequence shown here is derived from an EMBL/GenBank/DDBJ whole genome shotgun (WGS) entry which is preliminary data.</text>
</comment>
<keyword evidence="9" id="KW-1185">Reference proteome</keyword>
<keyword evidence="5" id="KW-0325">Glycoprotein</keyword>
<name>A0A843V555_COLES</name>
<comment type="pathway">
    <text evidence="2">Glycan metabolism.</text>
</comment>
<evidence type="ECO:0000256" key="1">
    <source>
        <dbReference type="ARBA" id="ARBA00004323"/>
    </source>
</evidence>
<feature type="domain" description="Glycosyltransferase 61 catalytic" evidence="7">
    <location>
        <begin position="329"/>
        <end position="439"/>
    </location>
</feature>
<evidence type="ECO:0000259" key="7">
    <source>
        <dbReference type="Pfam" id="PF04577"/>
    </source>
</evidence>
<reference evidence="8" key="1">
    <citation type="submission" date="2017-07" db="EMBL/GenBank/DDBJ databases">
        <title>Taro Niue Genome Assembly and Annotation.</title>
        <authorList>
            <person name="Atibalentja N."/>
            <person name="Keating K."/>
            <person name="Fields C.J."/>
        </authorList>
    </citation>
    <scope>NUCLEOTIDE SEQUENCE</scope>
    <source>
        <strain evidence="8">Niue_2</strain>
        <tissue evidence="8">Leaf</tissue>
    </source>
</reference>
<dbReference type="OrthoDB" id="529273at2759"/>
<dbReference type="PANTHER" id="PTHR20961">
    <property type="entry name" value="GLYCOSYLTRANSFERASE"/>
    <property type="match status" value="1"/>
</dbReference>
<accession>A0A843V555</accession>
<evidence type="ECO:0000256" key="4">
    <source>
        <dbReference type="ARBA" id="ARBA00022679"/>
    </source>
</evidence>
<organism evidence="8 9">
    <name type="scientific">Colocasia esculenta</name>
    <name type="common">Wild taro</name>
    <name type="synonym">Arum esculentum</name>
    <dbReference type="NCBI Taxonomy" id="4460"/>
    <lineage>
        <taxon>Eukaryota</taxon>
        <taxon>Viridiplantae</taxon>
        <taxon>Streptophyta</taxon>
        <taxon>Embryophyta</taxon>
        <taxon>Tracheophyta</taxon>
        <taxon>Spermatophyta</taxon>
        <taxon>Magnoliopsida</taxon>
        <taxon>Liliopsida</taxon>
        <taxon>Araceae</taxon>
        <taxon>Aroideae</taxon>
        <taxon>Colocasieae</taxon>
        <taxon>Colocasia</taxon>
    </lineage>
</organism>
<evidence type="ECO:0000256" key="6">
    <source>
        <dbReference type="SAM" id="Phobius"/>
    </source>
</evidence>
<evidence type="ECO:0000313" key="9">
    <source>
        <dbReference type="Proteomes" id="UP000652761"/>
    </source>
</evidence>
<protein>
    <recommendedName>
        <fullName evidence="7">Glycosyltransferase 61 catalytic domain-containing protein</fullName>
    </recommendedName>
</protein>
<dbReference type="InterPro" id="IPR007657">
    <property type="entry name" value="Glycosyltransferase_61"/>
</dbReference>
<sequence length="537" mass="59937">MDSKPPLLHRPKPPSSLPSVAISSRERDVLKPRRAVRLFPLLLMTIYAAYCILRIVSSLSSSSSSSSSSAFPHPLQATNSRVVVHERTWDVRSSLQTHIISSPKETSLRARQEGPPPASVSCSALINGDASAAMDWAVLCCDRSHFRTDVCYMRGRVATVPRSLSIVVDGRRLPRQEETIRPYTRKWEASVMRTIDVLKLVAQPSEDDGGGGNATGASPRCDVRHEVPAVVFSTGGYTGNVYHEFSDGLLPLYATAGRFGGEVVLVVLEYHPWWVAKYGTLVRLISNYEMVDLARDKRVHCFPEMIVGLRIHGELTIDPRLMPTGKGIRDFQDLLAQGFGRSRRKDQQLPPTPLLPAITSSRKSKLVILVRSRSRVLQNLRQVIKASQAVGFDVQLLNPKKCTPMPDLYDSLHAADAVLAVHGAALTHLLFMRPAAVLIQIVPLGLGWPAEEFYGQPARAAGLDYMEYKVLPEESSLWRHYDRRDPVIADPAAITRRGWPEIKKVYLDHQNVRVNIRRFRMVLASAYSHVTRTQPRL</sequence>
<proteinExistence type="predicted"/>
<dbReference type="GO" id="GO:0000139">
    <property type="term" value="C:Golgi membrane"/>
    <property type="evidence" value="ECO:0007669"/>
    <property type="project" value="UniProtKB-SubCell"/>
</dbReference>
<keyword evidence="6" id="KW-0812">Transmembrane</keyword>
<evidence type="ECO:0000256" key="3">
    <source>
        <dbReference type="ARBA" id="ARBA00022676"/>
    </source>
</evidence>
<evidence type="ECO:0000256" key="5">
    <source>
        <dbReference type="ARBA" id="ARBA00023180"/>
    </source>
</evidence>
<keyword evidence="6" id="KW-1133">Transmembrane helix</keyword>
<keyword evidence="4" id="KW-0808">Transferase</keyword>
<dbReference type="InterPro" id="IPR049625">
    <property type="entry name" value="Glyco_transf_61_cat"/>
</dbReference>
<keyword evidence="6" id="KW-0472">Membrane</keyword>